<feature type="domain" description="C-type lectin" evidence="1">
    <location>
        <begin position="13"/>
        <end position="98"/>
    </location>
</feature>
<dbReference type="Pfam" id="PF00059">
    <property type="entry name" value="Lectin_C"/>
    <property type="match status" value="1"/>
</dbReference>
<reference evidence="4" key="1">
    <citation type="submission" date="2017-02" db="UniProtKB">
        <authorList>
            <consortium name="WormBaseParasite"/>
        </authorList>
    </citation>
    <scope>IDENTIFICATION</scope>
</reference>
<organism evidence="4">
    <name type="scientific">Anisakis simplex</name>
    <name type="common">Herring worm</name>
    <dbReference type="NCBI Taxonomy" id="6269"/>
    <lineage>
        <taxon>Eukaryota</taxon>
        <taxon>Metazoa</taxon>
        <taxon>Ecdysozoa</taxon>
        <taxon>Nematoda</taxon>
        <taxon>Chromadorea</taxon>
        <taxon>Rhabditida</taxon>
        <taxon>Spirurina</taxon>
        <taxon>Ascaridomorpha</taxon>
        <taxon>Ascaridoidea</taxon>
        <taxon>Anisakidae</taxon>
        <taxon>Anisakis</taxon>
        <taxon>Anisakis simplex complex</taxon>
    </lineage>
</organism>
<keyword evidence="3" id="KW-1185">Reference proteome</keyword>
<evidence type="ECO:0000313" key="2">
    <source>
        <dbReference type="EMBL" id="VDK26833.1"/>
    </source>
</evidence>
<dbReference type="SMART" id="SM00034">
    <property type="entry name" value="CLECT"/>
    <property type="match status" value="1"/>
</dbReference>
<protein>
    <submittedName>
        <fullName evidence="4">C-type lectin domain-containing protein</fullName>
    </submittedName>
</protein>
<dbReference type="InterPro" id="IPR001304">
    <property type="entry name" value="C-type_lectin-like"/>
</dbReference>
<sequence>NRCPDGGFTSPTNRTKCFKFNVAKENFFEALATCHGAEDEPQAYLASISNVIEDNALRAFALGFGNEQFVWIGLKDFYENGEWSWDHDSNTFRRWSPGMRDRFMKAESFEVIIVVPLIIITTRIATISNCYQQHCAIVIVIADITSLGLTFNREHFSW</sequence>
<accession>A0A0M3JFY3</accession>
<dbReference type="Gene3D" id="3.10.100.10">
    <property type="entry name" value="Mannose-Binding Protein A, subunit A"/>
    <property type="match status" value="1"/>
</dbReference>
<dbReference type="WBParaSite" id="ASIM_0000653701-mRNA-1">
    <property type="protein sequence ID" value="ASIM_0000653701-mRNA-1"/>
    <property type="gene ID" value="ASIM_0000653701"/>
</dbReference>
<dbReference type="InterPro" id="IPR016187">
    <property type="entry name" value="CTDL_fold"/>
</dbReference>
<dbReference type="OrthoDB" id="7357196at2759"/>
<name>A0A0M3JFY3_ANISI</name>
<dbReference type="EMBL" id="UYRR01013540">
    <property type="protein sequence ID" value="VDK26833.1"/>
    <property type="molecule type" value="Genomic_DNA"/>
</dbReference>
<dbReference type="InterPro" id="IPR016186">
    <property type="entry name" value="C-type_lectin-like/link_sf"/>
</dbReference>
<dbReference type="AlphaFoldDB" id="A0A0M3JFY3"/>
<proteinExistence type="predicted"/>
<evidence type="ECO:0000313" key="3">
    <source>
        <dbReference type="Proteomes" id="UP000267096"/>
    </source>
</evidence>
<dbReference type="PROSITE" id="PS50041">
    <property type="entry name" value="C_TYPE_LECTIN_2"/>
    <property type="match status" value="1"/>
</dbReference>
<evidence type="ECO:0000259" key="1">
    <source>
        <dbReference type="PROSITE" id="PS50041"/>
    </source>
</evidence>
<reference evidence="2 3" key="2">
    <citation type="submission" date="2018-11" db="EMBL/GenBank/DDBJ databases">
        <authorList>
            <consortium name="Pathogen Informatics"/>
        </authorList>
    </citation>
    <scope>NUCLEOTIDE SEQUENCE [LARGE SCALE GENOMIC DNA]</scope>
</reference>
<dbReference type="CDD" id="cd00037">
    <property type="entry name" value="CLECT"/>
    <property type="match status" value="1"/>
</dbReference>
<gene>
    <name evidence="2" type="ORF">ASIM_LOCUS6312</name>
</gene>
<dbReference type="Proteomes" id="UP000267096">
    <property type="component" value="Unassembled WGS sequence"/>
</dbReference>
<evidence type="ECO:0000313" key="4">
    <source>
        <dbReference type="WBParaSite" id="ASIM_0000653701-mRNA-1"/>
    </source>
</evidence>
<dbReference type="SUPFAM" id="SSF56436">
    <property type="entry name" value="C-type lectin-like"/>
    <property type="match status" value="1"/>
</dbReference>